<keyword evidence="1" id="KW-0614">Plasmid</keyword>
<geneLocation type="plasmid" evidence="1 2">
    <name>unnamed4</name>
</geneLocation>
<reference evidence="1" key="1">
    <citation type="submission" date="2020-01" db="EMBL/GenBank/DDBJ databases">
        <authorList>
            <person name="Yang Y."/>
            <person name="Kwon Y.M."/>
        </authorList>
    </citation>
    <scope>NUCLEOTIDE SEQUENCE</scope>
    <source>
        <strain evidence="1">PG104</strain>
        <plasmid evidence="1">unnamed4</plasmid>
    </source>
</reference>
<sequence length="221" mass="24189">MAAPPAAQAYQIDCAILICLAGGWPGSTECNEARSVFISRITPWPVEPPLQIWNCPLGVSYRWPQGQSPLPLLREASSTPVPSTPQPFLAVLEGLPLPTTEKDEMLALIADYADDDGVADIDISGAEYDFVRSIRVYNVEYARQRESGGDNGDCRRSEKVRVGTYGVQGDFSWSGSSVASLPDAFAGLAGWGESCPSLYQRSVFIDWTDYQGKYGYEQVDY</sequence>
<protein>
    <submittedName>
        <fullName evidence="1">Uncharacterized protein</fullName>
    </submittedName>
</protein>
<dbReference type="Proteomes" id="UP000679284">
    <property type="component" value="Plasmid unnamed4"/>
</dbReference>
<keyword evidence="2" id="KW-1185">Reference proteome</keyword>
<organism evidence="1 2">
    <name type="scientific">Falsirhodobacter algicola</name>
    <dbReference type="NCBI Taxonomy" id="2692330"/>
    <lineage>
        <taxon>Bacteria</taxon>
        <taxon>Pseudomonadati</taxon>
        <taxon>Pseudomonadota</taxon>
        <taxon>Alphaproteobacteria</taxon>
        <taxon>Rhodobacterales</taxon>
        <taxon>Paracoccaceae</taxon>
        <taxon>Falsirhodobacter</taxon>
    </lineage>
</organism>
<proteinExistence type="predicted"/>
<dbReference type="KEGG" id="fap:GR316_13305"/>
<accession>A0A8J8SMG6</accession>
<gene>
    <name evidence="1" type="ORF">GR316_13305</name>
</gene>
<evidence type="ECO:0000313" key="1">
    <source>
        <dbReference type="EMBL" id="QUS37394.1"/>
    </source>
</evidence>
<dbReference type="AlphaFoldDB" id="A0A8J8SMG6"/>
<dbReference type="EMBL" id="CP047293">
    <property type="protein sequence ID" value="QUS37394.1"/>
    <property type="molecule type" value="Genomic_DNA"/>
</dbReference>
<name>A0A8J8SMG6_9RHOB</name>
<evidence type="ECO:0000313" key="2">
    <source>
        <dbReference type="Proteomes" id="UP000679284"/>
    </source>
</evidence>